<accession>A0A8H6TQH5</accession>
<keyword evidence="2" id="KW-1185">Reference proteome</keyword>
<dbReference type="Gene3D" id="3.80.10.10">
    <property type="entry name" value="Ribonuclease Inhibitor"/>
    <property type="match status" value="1"/>
</dbReference>
<dbReference type="Proteomes" id="UP000613580">
    <property type="component" value="Unassembled WGS sequence"/>
</dbReference>
<gene>
    <name evidence="1" type="ORF">HMN09_00181900</name>
</gene>
<protein>
    <recommendedName>
        <fullName evidence="3">F-box domain-containing protein</fullName>
    </recommendedName>
</protein>
<proteinExistence type="predicted"/>
<organism evidence="1 2">
    <name type="scientific">Mycena chlorophos</name>
    <name type="common">Agaric fungus</name>
    <name type="synonym">Agaricus chlorophos</name>
    <dbReference type="NCBI Taxonomy" id="658473"/>
    <lineage>
        <taxon>Eukaryota</taxon>
        <taxon>Fungi</taxon>
        <taxon>Dikarya</taxon>
        <taxon>Basidiomycota</taxon>
        <taxon>Agaricomycotina</taxon>
        <taxon>Agaricomycetes</taxon>
        <taxon>Agaricomycetidae</taxon>
        <taxon>Agaricales</taxon>
        <taxon>Marasmiineae</taxon>
        <taxon>Mycenaceae</taxon>
        <taxon>Mycena</taxon>
    </lineage>
</organism>
<dbReference type="EMBL" id="JACAZE010000002">
    <property type="protein sequence ID" value="KAF7320952.1"/>
    <property type="molecule type" value="Genomic_DNA"/>
</dbReference>
<name>A0A8H6TQH5_MYCCL</name>
<evidence type="ECO:0000313" key="2">
    <source>
        <dbReference type="Proteomes" id="UP000613580"/>
    </source>
</evidence>
<comment type="caution">
    <text evidence="1">The sequence shown here is derived from an EMBL/GenBank/DDBJ whole genome shotgun (WGS) entry which is preliminary data.</text>
</comment>
<evidence type="ECO:0000313" key="1">
    <source>
        <dbReference type="EMBL" id="KAF7320952.1"/>
    </source>
</evidence>
<sequence>MNSSLDRVLRANIEPSADEKTRAQRAVDNKTLEISEIGSAIEHLHAALSTLYERRAKLSTELEELQSVLSPIRRVPLDLIGEIFLFLRPGVGPPGEGTPIPWALALVCRSWRETALGISRLWSVLDMAEFVRVGSIRRNSWGARDTAYIHYRPTNESDETEVPEWISPEQHDDDHKNFYLEDASDRLQTCLVRSRNRGLAIVLGNNRPNHPAFTLLFETLIKEAFRWESVTLISPSQDLCQRIKAVKHRFGRLRRMVYNLGHLHGDAAEWDFDAFGPERAPNLVDLDLQHFGLGIITEEIASWSSLKKFREGCCSFAPSDRVAIYRQLTNLVVLHIDLANDFSLDNTVVAFPNLRVGCFNFVPTYSGSAWLPSTTILASFDMPNLEELAIQGQNTTYLSQFMPRCAPQLRKVSLAFRFIMTSPGDTERVLALYPNLRDLSLWGPHYLSEETLRCLTPGQSLDEKPLLPQLEIFRVSSYSFVPEECHWTTLLQMVRGRFAPPKESAIRRLRTFQLAYYEKSDPAGWDYAPGRDGVWDEHVGRGLSALAKRTGWDIKADRISVTPKWSELGLEWVPRTYMS</sequence>
<dbReference type="InterPro" id="IPR032675">
    <property type="entry name" value="LRR_dom_sf"/>
</dbReference>
<dbReference type="AlphaFoldDB" id="A0A8H6TQH5"/>
<dbReference type="SUPFAM" id="SSF52047">
    <property type="entry name" value="RNI-like"/>
    <property type="match status" value="1"/>
</dbReference>
<dbReference type="OrthoDB" id="3061689at2759"/>
<reference evidence="1" key="1">
    <citation type="submission" date="2020-05" db="EMBL/GenBank/DDBJ databases">
        <title>Mycena genomes resolve the evolution of fungal bioluminescence.</title>
        <authorList>
            <person name="Tsai I.J."/>
        </authorList>
    </citation>
    <scope>NUCLEOTIDE SEQUENCE</scope>
    <source>
        <strain evidence="1">110903Hualien_Pintung</strain>
    </source>
</reference>
<evidence type="ECO:0008006" key="3">
    <source>
        <dbReference type="Google" id="ProtNLM"/>
    </source>
</evidence>